<evidence type="ECO:0000256" key="9">
    <source>
        <dbReference type="ARBA" id="ARBA00022927"/>
    </source>
</evidence>
<dbReference type="PRINTS" id="PR00452">
    <property type="entry name" value="SH3DOMAIN"/>
</dbReference>
<feature type="region of interest" description="Disordered" evidence="12">
    <location>
        <begin position="189"/>
        <end position="217"/>
    </location>
</feature>
<dbReference type="AlphaFoldDB" id="A0AAD7B811"/>
<dbReference type="InterPro" id="IPR050670">
    <property type="entry name" value="STAM"/>
</dbReference>
<dbReference type="Pfam" id="PF03127">
    <property type="entry name" value="GAT"/>
    <property type="match status" value="1"/>
</dbReference>
<accession>A0AAD7B811</accession>
<reference evidence="15" key="1">
    <citation type="submission" date="2023-03" db="EMBL/GenBank/DDBJ databases">
        <title>Massive genome expansion in bonnet fungi (Mycena s.s.) driven by repeated elements and novel gene families across ecological guilds.</title>
        <authorList>
            <consortium name="Lawrence Berkeley National Laboratory"/>
            <person name="Harder C.B."/>
            <person name="Miyauchi S."/>
            <person name="Viragh M."/>
            <person name="Kuo A."/>
            <person name="Thoen E."/>
            <person name="Andreopoulos B."/>
            <person name="Lu D."/>
            <person name="Skrede I."/>
            <person name="Drula E."/>
            <person name="Henrissat B."/>
            <person name="Morin E."/>
            <person name="Kohler A."/>
            <person name="Barry K."/>
            <person name="LaButti K."/>
            <person name="Morin E."/>
            <person name="Salamov A."/>
            <person name="Lipzen A."/>
            <person name="Mereny Z."/>
            <person name="Hegedus B."/>
            <person name="Baldrian P."/>
            <person name="Stursova M."/>
            <person name="Weitz H."/>
            <person name="Taylor A."/>
            <person name="Grigoriev I.V."/>
            <person name="Nagy L.G."/>
            <person name="Martin F."/>
            <person name="Kauserud H."/>
        </authorList>
    </citation>
    <scope>NUCLEOTIDE SEQUENCE</scope>
    <source>
        <strain evidence="15">9284</strain>
    </source>
</reference>
<dbReference type="SUPFAM" id="SSF50044">
    <property type="entry name" value="SH3-domain"/>
    <property type="match status" value="1"/>
</dbReference>
<dbReference type="GO" id="GO:0010008">
    <property type="term" value="C:endosome membrane"/>
    <property type="evidence" value="ECO:0007669"/>
    <property type="project" value="UniProtKB-SubCell"/>
</dbReference>
<sequence>MFGAASNNPYDDIVAKTTDENLTSENWELILNLCDQVQDEGPQGAHNVVAALLKRLTHRNPNVQLYSLTLAESLSKNCSIEVHRELASRAWTSGLERVITDRNTHERVRTRALGLIAQWTEDFKDDSTLGIMGECYEALKAKNYKYSAPDTPPPPSVDDAERRREEEELQRVLEMSVRDRGGRAAYDAYGGSSSSGAGASGYTASSGAAGGSAGGSASGAAAAAYSSGYVPPQQAQAQAQREQTPSPNPTQAANGIGTTADALAPGTIVTRVRALHAFTPTEAGELGFEKGDVIKVVDRGYRDWWRGQLKGRTGIFPVNYVEALPEPTSAELAAEATAESNVFAQAMNVERLLNLLRAIDPSKGDNLADDEEIQELYRSCMALRPKIVKLIDKYSQKRADLVSMNETFVRARTIFDRMMEESLARH</sequence>
<evidence type="ECO:0000256" key="1">
    <source>
        <dbReference type="ARBA" id="ARBA00002654"/>
    </source>
</evidence>
<dbReference type="PROSITE" id="PS50002">
    <property type="entry name" value="SH3"/>
    <property type="match status" value="1"/>
</dbReference>
<feature type="non-terminal residue" evidence="15">
    <location>
        <position position="426"/>
    </location>
</feature>
<comment type="similarity">
    <text evidence="3">Belongs to the STAM family.</text>
</comment>
<evidence type="ECO:0000256" key="3">
    <source>
        <dbReference type="ARBA" id="ARBA00009666"/>
    </source>
</evidence>
<feature type="compositionally biased region" description="Basic and acidic residues" evidence="12">
    <location>
        <begin position="159"/>
        <end position="176"/>
    </location>
</feature>
<dbReference type="Gene3D" id="1.20.5.1940">
    <property type="match status" value="1"/>
</dbReference>
<evidence type="ECO:0000256" key="10">
    <source>
        <dbReference type="ARBA" id="ARBA00023136"/>
    </source>
</evidence>
<feature type="compositionally biased region" description="Polar residues" evidence="12">
    <location>
        <begin position="241"/>
        <end position="257"/>
    </location>
</feature>
<gene>
    <name evidence="15" type="ORF">FB45DRAFT_692250</name>
</gene>
<dbReference type="PANTHER" id="PTHR45929:SF3">
    <property type="entry name" value="JAK PATHWAY SIGNAL TRANSDUCTION ADAPTOR MOLECULE"/>
    <property type="match status" value="1"/>
</dbReference>
<evidence type="ECO:0000256" key="7">
    <source>
        <dbReference type="ARBA" id="ARBA00022448"/>
    </source>
</evidence>
<feature type="compositionally biased region" description="Low complexity" evidence="12">
    <location>
        <begin position="189"/>
        <end position="207"/>
    </location>
</feature>
<evidence type="ECO:0000313" key="15">
    <source>
        <dbReference type="EMBL" id="KAJ7613020.1"/>
    </source>
</evidence>
<dbReference type="InterPro" id="IPR008942">
    <property type="entry name" value="ENTH_VHS"/>
</dbReference>
<dbReference type="SMART" id="SM00326">
    <property type="entry name" value="SH3"/>
    <property type="match status" value="1"/>
</dbReference>
<dbReference type="GO" id="GO:0043130">
    <property type="term" value="F:ubiquitin binding"/>
    <property type="evidence" value="ECO:0007669"/>
    <property type="project" value="InterPro"/>
</dbReference>
<dbReference type="CDD" id="cd21386">
    <property type="entry name" value="GAT_Hse1"/>
    <property type="match status" value="1"/>
</dbReference>
<dbReference type="GO" id="GO:0033565">
    <property type="term" value="C:ESCRT-0 complex"/>
    <property type="evidence" value="ECO:0007669"/>
    <property type="project" value="TreeGrafter"/>
</dbReference>
<keyword evidence="8" id="KW-0967">Endosome</keyword>
<evidence type="ECO:0000256" key="12">
    <source>
        <dbReference type="SAM" id="MobiDB-lite"/>
    </source>
</evidence>
<evidence type="ECO:0000256" key="11">
    <source>
        <dbReference type="PROSITE-ProRule" id="PRU00192"/>
    </source>
</evidence>
<protein>
    <recommendedName>
        <fullName evidence="4">Class E vacuolar protein-sorting machinery protein HSE1</fullName>
    </recommendedName>
    <alternativeName>
        <fullName evidence="5">Class E vacuolar protein-sorting machinery protein hse1</fullName>
    </alternativeName>
</protein>
<comment type="subcellular location">
    <subcellularLocation>
        <location evidence="2">Endosome membrane</location>
        <topology evidence="2">Peripheral membrane protein</topology>
        <orientation evidence="2">Cytoplasmic side</orientation>
    </subcellularLocation>
</comment>
<evidence type="ECO:0000256" key="8">
    <source>
        <dbReference type="ARBA" id="ARBA00022753"/>
    </source>
</evidence>
<dbReference type="InterPro" id="IPR001452">
    <property type="entry name" value="SH3_domain"/>
</dbReference>
<dbReference type="SMART" id="SM00288">
    <property type="entry name" value="VHS"/>
    <property type="match status" value="1"/>
</dbReference>
<dbReference type="EMBL" id="JARKIF010000029">
    <property type="protein sequence ID" value="KAJ7613020.1"/>
    <property type="molecule type" value="Genomic_DNA"/>
</dbReference>
<name>A0AAD7B811_9AGAR</name>
<evidence type="ECO:0000313" key="16">
    <source>
        <dbReference type="Proteomes" id="UP001221142"/>
    </source>
</evidence>
<keyword evidence="7" id="KW-0813">Transport</keyword>
<organism evidence="15 16">
    <name type="scientific">Roridomyces roridus</name>
    <dbReference type="NCBI Taxonomy" id="1738132"/>
    <lineage>
        <taxon>Eukaryota</taxon>
        <taxon>Fungi</taxon>
        <taxon>Dikarya</taxon>
        <taxon>Basidiomycota</taxon>
        <taxon>Agaricomycotina</taxon>
        <taxon>Agaricomycetes</taxon>
        <taxon>Agaricomycetidae</taxon>
        <taxon>Agaricales</taxon>
        <taxon>Marasmiineae</taxon>
        <taxon>Mycenaceae</taxon>
        <taxon>Roridomyces</taxon>
    </lineage>
</organism>
<evidence type="ECO:0000256" key="4">
    <source>
        <dbReference type="ARBA" id="ARBA00017923"/>
    </source>
</evidence>
<dbReference type="Pfam" id="PF00018">
    <property type="entry name" value="SH3_1"/>
    <property type="match status" value="1"/>
</dbReference>
<evidence type="ECO:0000259" key="13">
    <source>
        <dbReference type="PROSITE" id="PS50002"/>
    </source>
</evidence>
<dbReference type="CDD" id="cd11805">
    <property type="entry name" value="SH3_GRB2_like_C"/>
    <property type="match status" value="1"/>
</dbReference>
<dbReference type="Pfam" id="PF00790">
    <property type="entry name" value="VHS"/>
    <property type="match status" value="1"/>
</dbReference>
<dbReference type="Proteomes" id="UP001221142">
    <property type="component" value="Unassembled WGS sequence"/>
</dbReference>
<dbReference type="PANTHER" id="PTHR45929">
    <property type="entry name" value="JAK PATHWAY SIGNAL TRANSDUCTION ADAPTOR MOLECULE"/>
    <property type="match status" value="1"/>
</dbReference>
<dbReference type="SUPFAM" id="SSF89009">
    <property type="entry name" value="GAT-like domain"/>
    <property type="match status" value="1"/>
</dbReference>
<feature type="domain" description="VHS" evidence="14">
    <location>
        <begin position="17"/>
        <end position="147"/>
    </location>
</feature>
<evidence type="ECO:0000256" key="2">
    <source>
        <dbReference type="ARBA" id="ARBA00004125"/>
    </source>
</evidence>
<comment type="caution">
    <text evidence="15">The sequence shown here is derived from an EMBL/GenBank/DDBJ whole genome shotgun (WGS) entry which is preliminary data.</text>
</comment>
<dbReference type="InterPro" id="IPR002014">
    <property type="entry name" value="VHS_dom"/>
</dbReference>
<evidence type="ECO:0000256" key="5">
    <source>
        <dbReference type="ARBA" id="ARBA00018978"/>
    </source>
</evidence>
<feature type="compositionally biased region" description="Gly residues" evidence="12">
    <location>
        <begin position="208"/>
        <end position="217"/>
    </location>
</feature>
<dbReference type="InterPro" id="IPR036028">
    <property type="entry name" value="SH3-like_dom_sf"/>
</dbReference>
<evidence type="ECO:0000256" key="6">
    <source>
        <dbReference type="ARBA" id="ARBA00022443"/>
    </source>
</evidence>
<feature type="domain" description="SH3" evidence="13">
    <location>
        <begin position="267"/>
        <end position="326"/>
    </location>
</feature>
<dbReference type="SUPFAM" id="SSF48464">
    <property type="entry name" value="ENTH/VHS domain"/>
    <property type="match status" value="1"/>
</dbReference>
<dbReference type="CDD" id="cd16978">
    <property type="entry name" value="VHS_HSE1"/>
    <property type="match status" value="1"/>
</dbReference>
<dbReference type="Gene3D" id="1.25.40.90">
    <property type="match status" value="1"/>
</dbReference>
<keyword evidence="9" id="KW-0653">Protein transport</keyword>
<dbReference type="Gene3D" id="2.30.30.40">
    <property type="entry name" value="SH3 Domains"/>
    <property type="match status" value="1"/>
</dbReference>
<dbReference type="InterPro" id="IPR004152">
    <property type="entry name" value="GAT_dom"/>
</dbReference>
<keyword evidence="10" id="KW-0472">Membrane</keyword>
<comment type="function">
    <text evidence="1">Component of the ESCRT-0 complex which is the sorting receptor for ubiquitinated cargo proteins at the multivesicular body (MVB).</text>
</comment>
<dbReference type="GO" id="GO:0043328">
    <property type="term" value="P:protein transport to vacuole involved in ubiquitin-dependent protein catabolic process via the multivesicular body sorting pathway"/>
    <property type="evidence" value="ECO:0007669"/>
    <property type="project" value="TreeGrafter"/>
</dbReference>
<dbReference type="GO" id="GO:0035091">
    <property type="term" value="F:phosphatidylinositol binding"/>
    <property type="evidence" value="ECO:0007669"/>
    <property type="project" value="InterPro"/>
</dbReference>
<keyword evidence="16" id="KW-1185">Reference proteome</keyword>
<dbReference type="PROSITE" id="PS50179">
    <property type="entry name" value="VHS"/>
    <property type="match status" value="1"/>
</dbReference>
<proteinExistence type="inferred from homology"/>
<evidence type="ECO:0000259" key="14">
    <source>
        <dbReference type="PROSITE" id="PS50179"/>
    </source>
</evidence>
<feature type="region of interest" description="Disordered" evidence="12">
    <location>
        <begin position="232"/>
        <end position="258"/>
    </location>
</feature>
<keyword evidence="6 11" id="KW-0728">SH3 domain</keyword>
<feature type="region of interest" description="Disordered" evidence="12">
    <location>
        <begin position="145"/>
        <end position="176"/>
    </location>
</feature>